<dbReference type="Pfam" id="PF00533">
    <property type="entry name" value="BRCT"/>
    <property type="match status" value="1"/>
</dbReference>
<dbReference type="EC" id="6.5.1.2" evidence="2"/>
<evidence type="ECO:0000313" key="15">
    <source>
        <dbReference type="EMBL" id="PIP58136.1"/>
    </source>
</evidence>
<dbReference type="GO" id="GO:0046872">
    <property type="term" value="F:metal ion binding"/>
    <property type="evidence" value="ECO:0007669"/>
    <property type="project" value="UniProtKB-KW"/>
</dbReference>
<keyword evidence="4 15" id="KW-0436">Ligase</keyword>
<dbReference type="InterPro" id="IPR036420">
    <property type="entry name" value="BRCT_dom_sf"/>
</dbReference>
<dbReference type="SMART" id="SM00278">
    <property type="entry name" value="HhH1"/>
    <property type="match status" value="4"/>
</dbReference>
<evidence type="ECO:0000256" key="2">
    <source>
        <dbReference type="ARBA" id="ARBA00012722"/>
    </source>
</evidence>
<evidence type="ECO:0000256" key="6">
    <source>
        <dbReference type="ARBA" id="ARBA00022723"/>
    </source>
</evidence>
<keyword evidence="9" id="KW-0460">Magnesium</keyword>
<feature type="non-terminal residue" evidence="15">
    <location>
        <position position="1"/>
    </location>
</feature>
<evidence type="ECO:0000256" key="9">
    <source>
        <dbReference type="ARBA" id="ARBA00022842"/>
    </source>
</evidence>
<evidence type="ECO:0000256" key="3">
    <source>
        <dbReference type="ARBA" id="ARBA00013308"/>
    </source>
</evidence>
<comment type="cofactor">
    <cofactor evidence="1">
        <name>Mg(2+)</name>
        <dbReference type="ChEBI" id="CHEBI:18420"/>
    </cofactor>
</comment>
<evidence type="ECO:0000256" key="4">
    <source>
        <dbReference type="ARBA" id="ARBA00022598"/>
    </source>
</evidence>
<sequence>RADQIKLGYTGKAPRFAIAFKFPAEQATTIIEEIIFQVGRTGVITPVACLKPVLIAGSTVSRATLHNEDEIKRLDVRVGDTVIIQKAGDIIPDIVSVLPEFRSKQSRPFVWPKTLAECGGPIERVPGQVAWRCVGRDSFAQQKRRLAYFASKSAFDIAGLGPKMIDLLFENNLVARFDDIFRLKKGDLLVLPRLAEKSAEKLLTAIDSRRQVSLARFITALSIDNVGEETAIDLAEHFLTLAKLRQATISDLETLSGVGTVLAQSIYHWFRNSANQTLVDRLLDQVTILKITSPANLKLKGQTFVLTGTLPILSREEAKTLIRQAGGEISSTVSAKTNFLLAGLEPGSKYQTAQKLGVKIIDEKAFRRLIA</sequence>
<dbReference type="Gene3D" id="2.40.50.140">
    <property type="entry name" value="Nucleic acid-binding proteins"/>
    <property type="match status" value="1"/>
</dbReference>
<keyword evidence="7" id="KW-0227">DNA damage</keyword>
<evidence type="ECO:0000259" key="14">
    <source>
        <dbReference type="PROSITE" id="PS50172"/>
    </source>
</evidence>
<dbReference type="Pfam" id="PF12826">
    <property type="entry name" value="HHH_2"/>
    <property type="match status" value="1"/>
</dbReference>
<dbReference type="PROSITE" id="PS50172">
    <property type="entry name" value="BRCT"/>
    <property type="match status" value="1"/>
</dbReference>
<evidence type="ECO:0000256" key="7">
    <source>
        <dbReference type="ARBA" id="ARBA00022763"/>
    </source>
</evidence>
<dbReference type="Gene3D" id="1.10.150.20">
    <property type="entry name" value="5' to 3' exonuclease, C-terminal subdomain"/>
    <property type="match status" value="2"/>
</dbReference>
<dbReference type="Gene3D" id="3.40.50.10190">
    <property type="entry name" value="BRCT domain"/>
    <property type="match status" value="1"/>
</dbReference>
<accession>A0A2H0BKC7</accession>
<dbReference type="AlphaFoldDB" id="A0A2H0BKC7"/>
<dbReference type="GO" id="GO:0003677">
    <property type="term" value="F:DNA binding"/>
    <property type="evidence" value="ECO:0007669"/>
    <property type="project" value="InterPro"/>
</dbReference>
<dbReference type="GO" id="GO:0006281">
    <property type="term" value="P:DNA repair"/>
    <property type="evidence" value="ECO:0007669"/>
    <property type="project" value="UniProtKB-KW"/>
</dbReference>
<evidence type="ECO:0000256" key="10">
    <source>
        <dbReference type="ARBA" id="ARBA00023027"/>
    </source>
</evidence>
<keyword evidence="6" id="KW-0479">Metal-binding</keyword>
<dbReference type="InterPro" id="IPR001357">
    <property type="entry name" value="BRCT_dom"/>
</dbReference>
<feature type="domain" description="BRCT" evidence="14">
    <location>
        <begin position="294"/>
        <end position="371"/>
    </location>
</feature>
<comment type="catalytic activity">
    <reaction evidence="12">
        <text>NAD(+) + (deoxyribonucleotide)n-3'-hydroxyl + 5'-phospho-(deoxyribonucleotide)m = (deoxyribonucleotide)n+m + AMP + beta-nicotinamide D-nucleotide.</text>
        <dbReference type="EC" id="6.5.1.2"/>
    </reaction>
</comment>
<keyword evidence="10" id="KW-0520">NAD</keyword>
<organism evidence="15 16">
    <name type="scientific">Candidatus Vogelbacteria bacterium CG22_combo_CG10-13_8_21_14_all_37_9</name>
    <dbReference type="NCBI Taxonomy" id="1975046"/>
    <lineage>
        <taxon>Bacteria</taxon>
        <taxon>Candidatus Vogeliibacteriota</taxon>
    </lineage>
</organism>
<dbReference type="InterPro" id="IPR003583">
    <property type="entry name" value="Hlx-hairpin-Hlx_DNA-bd_motif"/>
</dbReference>
<comment type="similarity">
    <text evidence="13">Belongs to the NAD-dependent DNA ligase family. LigA subfamily.</text>
</comment>
<dbReference type="EMBL" id="PCSX01000029">
    <property type="protein sequence ID" value="PIP58136.1"/>
    <property type="molecule type" value="Genomic_DNA"/>
</dbReference>
<comment type="caution">
    <text evidence="15">The sequence shown here is derived from an EMBL/GenBank/DDBJ whole genome shotgun (WGS) entry which is preliminary data.</text>
</comment>
<dbReference type="Pfam" id="PF03120">
    <property type="entry name" value="OB_DNA_ligase"/>
    <property type="match status" value="1"/>
</dbReference>
<dbReference type="Proteomes" id="UP000229334">
    <property type="component" value="Unassembled WGS sequence"/>
</dbReference>
<gene>
    <name evidence="15" type="ORF">COX02_01890</name>
</gene>
<reference evidence="15 16" key="1">
    <citation type="submission" date="2017-09" db="EMBL/GenBank/DDBJ databases">
        <title>Depth-based differentiation of microbial function through sediment-hosted aquifers and enrichment of novel symbionts in the deep terrestrial subsurface.</title>
        <authorList>
            <person name="Probst A.J."/>
            <person name="Ladd B."/>
            <person name="Jarett J.K."/>
            <person name="Geller-Mcgrath D.E."/>
            <person name="Sieber C.M."/>
            <person name="Emerson J.B."/>
            <person name="Anantharaman K."/>
            <person name="Thomas B.C."/>
            <person name="Malmstrom R."/>
            <person name="Stieglmeier M."/>
            <person name="Klingl A."/>
            <person name="Woyke T."/>
            <person name="Ryan C.M."/>
            <person name="Banfield J.F."/>
        </authorList>
    </citation>
    <scope>NUCLEOTIDE SEQUENCE [LARGE SCALE GENOMIC DNA]</scope>
    <source>
        <strain evidence="15">CG22_combo_CG10-13_8_21_14_all_37_9</strain>
    </source>
</reference>
<dbReference type="Gene3D" id="6.20.10.30">
    <property type="match status" value="1"/>
</dbReference>
<dbReference type="SMART" id="SM00292">
    <property type="entry name" value="BRCT"/>
    <property type="match status" value="1"/>
</dbReference>
<evidence type="ECO:0000256" key="11">
    <source>
        <dbReference type="ARBA" id="ARBA00023204"/>
    </source>
</evidence>
<evidence type="ECO:0000256" key="12">
    <source>
        <dbReference type="ARBA" id="ARBA00034005"/>
    </source>
</evidence>
<dbReference type="NCBIfam" id="NF005932">
    <property type="entry name" value="PRK07956.1"/>
    <property type="match status" value="1"/>
</dbReference>
<keyword evidence="8" id="KW-0862">Zinc</keyword>
<dbReference type="PROSITE" id="PS01056">
    <property type="entry name" value="DNA_LIGASE_N2"/>
    <property type="match status" value="1"/>
</dbReference>
<evidence type="ECO:0000256" key="5">
    <source>
        <dbReference type="ARBA" id="ARBA00022705"/>
    </source>
</evidence>
<proteinExistence type="inferred from homology"/>
<keyword evidence="11" id="KW-0234">DNA repair</keyword>
<dbReference type="InterPro" id="IPR013840">
    <property type="entry name" value="DNAligase_N"/>
</dbReference>
<dbReference type="InterPro" id="IPR004150">
    <property type="entry name" value="NAD_DNA_ligase_OB"/>
</dbReference>
<dbReference type="InterPro" id="IPR012340">
    <property type="entry name" value="NA-bd_OB-fold"/>
</dbReference>
<protein>
    <recommendedName>
        <fullName evidence="3">DNA ligase</fullName>
        <ecNumber evidence="2">6.5.1.2</ecNumber>
    </recommendedName>
</protein>
<evidence type="ECO:0000313" key="16">
    <source>
        <dbReference type="Proteomes" id="UP000229334"/>
    </source>
</evidence>
<evidence type="ECO:0000256" key="1">
    <source>
        <dbReference type="ARBA" id="ARBA00001946"/>
    </source>
</evidence>
<dbReference type="GO" id="GO:0006260">
    <property type="term" value="P:DNA replication"/>
    <property type="evidence" value="ECO:0007669"/>
    <property type="project" value="UniProtKB-KW"/>
</dbReference>
<dbReference type="SUPFAM" id="SSF52113">
    <property type="entry name" value="BRCT domain"/>
    <property type="match status" value="1"/>
</dbReference>
<dbReference type="InterPro" id="IPR041663">
    <property type="entry name" value="DisA/LigA_HHH"/>
</dbReference>
<dbReference type="CDD" id="cd17748">
    <property type="entry name" value="BRCT_DNA_ligase_like"/>
    <property type="match status" value="1"/>
</dbReference>
<dbReference type="Gene3D" id="3.30.1490.70">
    <property type="match status" value="1"/>
</dbReference>
<dbReference type="FunFam" id="2.40.50.140:FF:000012">
    <property type="entry name" value="DNA ligase"/>
    <property type="match status" value="1"/>
</dbReference>
<dbReference type="SUPFAM" id="SSF50249">
    <property type="entry name" value="Nucleic acid-binding proteins"/>
    <property type="match status" value="1"/>
</dbReference>
<dbReference type="SMART" id="SM00532">
    <property type="entry name" value="LIGANc"/>
    <property type="match status" value="1"/>
</dbReference>
<dbReference type="GO" id="GO:0003911">
    <property type="term" value="F:DNA ligase (NAD+) activity"/>
    <property type="evidence" value="ECO:0007669"/>
    <property type="project" value="UniProtKB-EC"/>
</dbReference>
<evidence type="ECO:0000256" key="13">
    <source>
        <dbReference type="ARBA" id="ARBA00060881"/>
    </source>
</evidence>
<keyword evidence="5" id="KW-0235">DNA replication</keyword>
<name>A0A2H0BKC7_9BACT</name>
<dbReference type="InterPro" id="IPR010994">
    <property type="entry name" value="RuvA_2-like"/>
</dbReference>
<dbReference type="InterPro" id="IPR033136">
    <property type="entry name" value="DNA_ligase_CS"/>
</dbReference>
<dbReference type="SUPFAM" id="SSF47781">
    <property type="entry name" value="RuvA domain 2-like"/>
    <property type="match status" value="1"/>
</dbReference>
<evidence type="ECO:0000256" key="8">
    <source>
        <dbReference type="ARBA" id="ARBA00022833"/>
    </source>
</evidence>